<dbReference type="PANTHER" id="PTHR10443">
    <property type="entry name" value="MICROSOMAL DIPEPTIDASE"/>
    <property type="match status" value="1"/>
</dbReference>
<dbReference type="SUPFAM" id="SSF51556">
    <property type="entry name" value="Metallo-dependent hydrolases"/>
    <property type="match status" value="1"/>
</dbReference>
<gene>
    <name evidence="2" type="ORF">E1832_02815</name>
</gene>
<dbReference type="OrthoDB" id="9804920at2"/>
<dbReference type="GO" id="GO:0006508">
    <property type="term" value="P:proteolysis"/>
    <property type="evidence" value="ECO:0007669"/>
    <property type="project" value="InterPro"/>
</dbReference>
<keyword evidence="1" id="KW-1133">Transmembrane helix</keyword>
<dbReference type="PANTHER" id="PTHR10443:SF12">
    <property type="entry name" value="DIPEPTIDASE"/>
    <property type="match status" value="1"/>
</dbReference>
<dbReference type="InterPro" id="IPR008257">
    <property type="entry name" value="Pept_M19"/>
</dbReference>
<dbReference type="InterPro" id="IPR032466">
    <property type="entry name" value="Metal_Hydrolase"/>
</dbReference>
<evidence type="ECO:0000256" key="1">
    <source>
        <dbReference type="SAM" id="Phobius"/>
    </source>
</evidence>
<dbReference type="Gene3D" id="3.20.20.140">
    <property type="entry name" value="Metal-dependent hydrolases"/>
    <property type="match status" value="1"/>
</dbReference>
<keyword evidence="3" id="KW-1185">Reference proteome</keyword>
<keyword evidence="1" id="KW-0472">Membrane</keyword>
<name>A0A4R5VGG6_9RHOB</name>
<dbReference type="Proteomes" id="UP000295301">
    <property type="component" value="Unassembled WGS sequence"/>
</dbReference>
<dbReference type="CDD" id="cd01301">
    <property type="entry name" value="rDP_like"/>
    <property type="match status" value="1"/>
</dbReference>
<evidence type="ECO:0000313" key="3">
    <source>
        <dbReference type="Proteomes" id="UP000295301"/>
    </source>
</evidence>
<dbReference type="EMBL" id="SMUV01000044">
    <property type="protein sequence ID" value="TDK51743.1"/>
    <property type="molecule type" value="Genomic_DNA"/>
</dbReference>
<dbReference type="AlphaFoldDB" id="A0A4R5VGG6"/>
<comment type="caution">
    <text evidence="2">The sequence shown here is derived from an EMBL/GenBank/DDBJ whole genome shotgun (WGS) entry which is preliminary data.</text>
</comment>
<keyword evidence="1" id="KW-0812">Transmembrane</keyword>
<reference evidence="2 3" key="1">
    <citation type="submission" date="2019-03" db="EMBL/GenBank/DDBJ databases">
        <title>Ruegeria lutea sp. nov., a novel strain, isolated from marine sediment, the Masan Bay, South Korea.</title>
        <authorList>
            <person name="Kim J."/>
            <person name="Kim D.-Y."/>
            <person name="Lee S.-S."/>
        </authorList>
    </citation>
    <scope>NUCLEOTIDE SEQUENCE [LARGE SCALE GENOMIC DNA]</scope>
    <source>
        <strain evidence="2 3">318-1</strain>
    </source>
</reference>
<dbReference type="PROSITE" id="PS51365">
    <property type="entry name" value="RENAL_DIPEPTIDASE_2"/>
    <property type="match status" value="1"/>
</dbReference>
<organism evidence="2 3">
    <name type="scientific">Antarcticimicrobium luteum</name>
    <dbReference type="NCBI Taxonomy" id="2547397"/>
    <lineage>
        <taxon>Bacteria</taxon>
        <taxon>Pseudomonadati</taxon>
        <taxon>Pseudomonadota</taxon>
        <taxon>Alphaproteobacteria</taxon>
        <taxon>Rhodobacterales</taxon>
        <taxon>Paracoccaceae</taxon>
        <taxon>Antarcticimicrobium</taxon>
    </lineage>
</organism>
<dbReference type="RefSeq" id="WP_133358221.1">
    <property type="nucleotide sequence ID" value="NZ_SMUV01000044.1"/>
</dbReference>
<sequence length="395" mass="42471">MRTFGKWLGRLIGLAIVLAAIGAAVFFLFLPGYVENTRNNVIDHDPYPVSGAAKTLHDSLIVGDWHADSLLWSRDLTERGSRGQVDIPRLQEGNVAVQVFTAVTKSPTGQNYDENSAEAFDNITLLAIAQLWPRAAWTSLLERALHQAAKLRGFEAAAPDDLKVIRSRADLDMVLEARASGRRIVGGLLGIEGGHPLEGDLANLDRLEAAGYRLVALQHFFDNALGGSLHGTSGQGLTEFGRAVVREVASRGMVLDLAHSSPQVARDVLAITDIPLVVSHTGIHGACPVKRNFPDELMQQIAATGGVIGIGYWDEVTCGNITPEGIARMIRSAIDQLGADHVSLGSDYDGSVETAFDSSELAALTSALLDQGLSDEQIRKVMGENMVRVLRARLN</sequence>
<evidence type="ECO:0000313" key="2">
    <source>
        <dbReference type="EMBL" id="TDK51743.1"/>
    </source>
</evidence>
<dbReference type="Pfam" id="PF01244">
    <property type="entry name" value="Peptidase_M19"/>
    <property type="match status" value="1"/>
</dbReference>
<proteinExistence type="predicted"/>
<protein>
    <submittedName>
        <fullName evidence="2">Peptidase M19</fullName>
    </submittedName>
</protein>
<accession>A0A4R5VGG6</accession>
<feature type="transmembrane region" description="Helical" evidence="1">
    <location>
        <begin position="12"/>
        <end position="34"/>
    </location>
</feature>
<dbReference type="GO" id="GO:0070573">
    <property type="term" value="F:metallodipeptidase activity"/>
    <property type="evidence" value="ECO:0007669"/>
    <property type="project" value="InterPro"/>
</dbReference>